<feature type="transmembrane region" description="Helical" evidence="7">
    <location>
        <begin position="50"/>
        <end position="70"/>
    </location>
</feature>
<keyword evidence="9" id="KW-1185">Reference proteome</keyword>
<proteinExistence type="inferred from homology"/>
<keyword evidence="4 7" id="KW-0812">Transmembrane</keyword>
<comment type="subcellular location">
    <subcellularLocation>
        <location evidence="1">Cell membrane</location>
        <topology evidence="1">Multi-pass membrane protein</topology>
    </subcellularLocation>
</comment>
<sequence length="132" mass="14370">MTKWLNSLQPTGALLMRLILGISMAIHGYHKVLPLSALHHYAHYVTTLGLPYWLGYVSAYTEFVGGILLILGLLTRLAAFLVATNMLVAFVTVGIHQGFGIYNYILALAALAIMLIFYGAGAMALDRKIGFA</sequence>
<dbReference type="InterPro" id="IPR051907">
    <property type="entry name" value="DoxX-like_oxidoreductase"/>
</dbReference>
<evidence type="ECO:0000256" key="2">
    <source>
        <dbReference type="ARBA" id="ARBA00006679"/>
    </source>
</evidence>
<keyword evidence="6 7" id="KW-0472">Membrane</keyword>
<dbReference type="Pfam" id="PF07681">
    <property type="entry name" value="DoxX"/>
    <property type="match status" value="1"/>
</dbReference>
<dbReference type="GO" id="GO:0005886">
    <property type="term" value="C:plasma membrane"/>
    <property type="evidence" value="ECO:0007669"/>
    <property type="project" value="UniProtKB-SubCell"/>
</dbReference>
<evidence type="ECO:0000256" key="1">
    <source>
        <dbReference type="ARBA" id="ARBA00004651"/>
    </source>
</evidence>
<comment type="similarity">
    <text evidence="2">Belongs to the DoxX family.</text>
</comment>
<evidence type="ECO:0000256" key="6">
    <source>
        <dbReference type="ARBA" id="ARBA00023136"/>
    </source>
</evidence>
<dbReference type="PANTHER" id="PTHR33452:SF1">
    <property type="entry name" value="INNER MEMBRANE PROTEIN YPHA-RELATED"/>
    <property type="match status" value="1"/>
</dbReference>
<protein>
    <submittedName>
        <fullName evidence="8">Oxidoreductase</fullName>
    </submittedName>
</protein>
<evidence type="ECO:0000313" key="9">
    <source>
        <dbReference type="Proteomes" id="UP000568106"/>
    </source>
</evidence>
<accession>A0A7W8IGF5</accession>
<feature type="transmembrane region" description="Helical" evidence="7">
    <location>
        <begin position="77"/>
        <end position="95"/>
    </location>
</feature>
<name>A0A7W8IGF5_9BACT</name>
<dbReference type="Proteomes" id="UP000568106">
    <property type="component" value="Unassembled WGS sequence"/>
</dbReference>
<feature type="transmembrane region" description="Helical" evidence="7">
    <location>
        <begin position="12"/>
        <end position="30"/>
    </location>
</feature>
<evidence type="ECO:0000256" key="3">
    <source>
        <dbReference type="ARBA" id="ARBA00022475"/>
    </source>
</evidence>
<dbReference type="AlphaFoldDB" id="A0A7W8IGF5"/>
<organism evidence="8 9">
    <name type="scientific">Tunturiibacter empetritectus</name>
    <dbReference type="NCBI Taxonomy" id="3069691"/>
    <lineage>
        <taxon>Bacteria</taxon>
        <taxon>Pseudomonadati</taxon>
        <taxon>Acidobacteriota</taxon>
        <taxon>Terriglobia</taxon>
        <taxon>Terriglobales</taxon>
        <taxon>Acidobacteriaceae</taxon>
        <taxon>Tunturiibacter</taxon>
    </lineage>
</organism>
<feature type="transmembrane region" description="Helical" evidence="7">
    <location>
        <begin position="101"/>
        <end position="125"/>
    </location>
</feature>
<keyword evidence="5 7" id="KW-1133">Transmembrane helix</keyword>
<reference evidence="8" key="1">
    <citation type="submission" date="2020-08" db="EMBL/GenBank/DDBJ databases">
        <title>Genomic Encyclopedia of Type Strains, Phase IV (KMG-V): Genome sequencing to study the core and pangenomes of soil and plant-associated prokaryotes.</title>
        <authorList>
            <person name="Whitman W."/>
        </authorList>
    </citation>
    <scope>NUCLEOTIDE SEQUENCE [LARGE SCALE GENOMIC DNA]</scope>
    <source>
        <strain evidence="8">M8UP27</strain>
    </source>
</reference>
<dbReference type="InterPro" id="IPR032808">
    <property type="entry name" value="DoxX"/>
</dbReference>
<evidence type="ECO:0000256" key="4">
    <source>
        <dbReference type="ARBA" id="ARBA00022692"/>
    </source>
</evidence>
<dbReference type="EMBL" id="JACHDY010000001">
    <property type="protein sequence ID" value="MBB5315758.1"/>
    <property type="molecule type" value="Genomic_DNA"/>
</dbReference>
<gene>
    <name evidence="8" type="ORF">HDF09_000408</name>
</gene>
<dbReference type="PANTHER" id="PTHR33452">
    <property type="entry name" value="OXIDOREDUCTASE CATD-RELATED"/>
    <property type="match status" value="1"/>
</dbReference>
<comment type="caution">
    <text evidence="8">The sequence shown here is derived from an EMBL/GenBank/DDBJ whole genome shotgun (WGS) entry which is preliminary data.</text>
</comment>
<evidence type="ECO:0000313" key="8">
    <source>
        <dbReference type="EMBL" id="MBB5315758.1"/>
    </source>
</evidence>
<evidence type="ECO:0000256" key="5">
    <source>
        <dbReference type="ARBA" id="ARBA00022989"/>
    </source>
</evidence>
<evidence type="ECO:0000256" key="7">
    <source>
        <dbReference type="SAM" id="Phobius"/>
    </source>
</evidence>
<keyword evidence="3" id="KW-1003">Cell membrane</keyword>